<comment type="caution">
    <text evidence="2">The sequence shown here is derived from an EMBL/GenBank/DDBJ whole genome shotgun (WGS) entry which is preliminary data.</text>
</comment>
<dbReference type="RefSeq" id="WP_160419741.1">
    <property type="nucleotide sequence ID" value="NZ_WTKP01000013.1"/>
</dbReference>
<keyword evidence="3" id="KW-1185">Reference proteome</keyword>
<organism evidence="2 3">
    <name type="scientific">Vreelandella zhuhanensis</name>
    <dbReference type="NCBI Taxonomy" id="2684210"/>
    <lineage>
        <taxon>Bacteria</taxon>
        <taxon>Pseudomonadati</taxon>
        <taxon>Pseudomonadota</taxon>
        <taxon>Gammaproteobacteria</taxon>
        <taxon>Oceanospirillales</taxon>
        <taxon>Halomonadaceae</taxon>
        <taxon>Vreelandella</taxon>
    </lineage>
</organism>
<name>A0A7X3H2M6_9GAMM</name>
<sequence length="93" mass="10284">MTILLIWVIAFALILYFTYARWDKGISQGLDKVLPGVLKSHGENRLMWSVVLAILGATTLVRPVDILLVVLLLAIIGIIAVKLATWLSGKFTH</sequence>
<accession>A0A7X3H2M6</accession>
<evidence type="ECO:0000256" key="1">
    <source>
        <dbReference type="SAM" id="Phobius"/>
    </source>
</evidence>
<dbReference type="AlphaFoldDB" id="A0A7X3H2M6"/>
<proteinExistence type="predicted"/>
<gene>
    <name evidence="2" type="ORF">GPM19_14585</name>
</gene>
<protein>
    <submittedName>
        <fullName evidence="2">Uncharacterized protein</fullName>
    </submittedName>
</protein>
<keyword evidence="1" id="KW-1133">Transmembrane helix</keyword>
<evidence type="ECO:0000313" key="3">
    <source>
        <dbReference type="Proteomes" id="UP000437638"/>
    </source>
</evidence>
<dbReference type="Proteomes" id="UP000437638">
    <property type="component" value="Unassembled WGS sequence"/>
</dbReference>
<keyword evidence="1" id="KW-0812">Transmembrane</keyword>
<reference evidence="2 3" key="1">
    <citation type="submission" date="2019-12" db="EMBL/GenBank/DDBJ databases">
        <title>Halomonas rutogse sp. nov. isolated from two lakes on Tibetan Plateau.</title>
        <authorList>
            <person name="Gao P."/>
        </authorList>
    </citation>
    <scope>NUCLEOTIDE SEQUENCE [LARGE SCALE GENOMIC DNA]</scope>
    <source>
        <strain evidence="2 3">ZH2S</strain>
    </source>
</reference>
<feature type="transmembrane region" description="Helical" evidence="1">
    <location>
        <begin position="66"/>
        <end position="87"/>
    </location>
</feature>
<keyword evidence="1" id="KW-0472">Membrane</keyword>
<feature type="transmembrane region" description="Helical" evidence="1">
    <location>
        <begin position="44"/>
        <end position="61"/>
    </location>
</feature>
<evidence type="ECO:0000313" key="2">
    <source>
        <dbReference type="EMBL" id="MWJ29407.1"/>
    </source>
</evidence>
<dbReference type="EMBL" id="WTKP01000013">
    <property type="protein sequence ID" value="MWJ29407.1"/>
    <property type="molecule type" value="Genomic_DNA"/>
</dbReference>